<dbReference type="Proteomes" id="UP000236544">
    <property type="component" value="Unassembled WGS sequence"/>
</dbReference>
<dbReference type="OrthoDB" id="346910at2759"/>
<dbReference type="PRINTS" id="PR00689">
    <property type="entry name" value="ACOABINDINGP"/>
</dbReference>
<evidence type="ECO:0000256" key="2">
    <source>
        <dbReference type="ARBA" id="ARBA00023121"/>
    </source>
</evidence>
<accession>A0A0P1KUA9</accession>
<comment type="similarity">
    <text evidence="1">Belongs to the ACBP family.</text>
</comment>
<dbReference type="Pfam" id="PF00887">
    <property type="entry name" value="ACBP"/>
    <property type="match status" value="1"/>
</dbReference>
<keyword evidence="5" id="KW-1185">Reference proteome</keyword>
<sequence length="86" mass="9876">MVSATFEQKAEAVKNLATTPSNDELLQLYGLYKQATVGDNSSPRPSALNFKDKYKWDAWEELKGTSQEEAEQKYIELVEQLQQKYN</sequence>
<dbReference type="InterPro" id="IPR014352">
    <property type="entry name" value="FERM/acyl-CoA-bd_prot_sf"/>
</dbReference>
<dbReference type="InterPro" id="IPR000582">
    <property type="entry name" value="Acyl-CoA-binding_protein"/>
</dbReference>
<evidence type="ECO:0000259" key="3">
    <source>
        <dbReference type="PROSITE" id="PS51228"/>
    </source>
</evidence>
<proteinExistence type="inferred from homology"/>
<name>A0A0P1KUA9_9SACH</name>
<dbReference type="EMBL" id="LN890530">
    <property type="protein sequence ID" value="CUS22700.1"/>
    <property type="molecule type" value="Genomic_DNA"/>
</dbReference>
<feature type="domain" description="ACB" evidence="3">
    <location>
        <begin position="2"/>
        <end position="86"/>
    </location>
</feature>
<evidence type="ECO:0000313" key="5">
    <source>
        <dbReference type="Proteomes" id="UP000236544"/>
    </source>
</evidence>
<dbReference type="PROSITE" id="PS51228">
    <property type="entry name" value="ACB_2"/>
    <property type="match status" value="1"/>
</dbReference>
<dbReference type="SUPFAM" id="SSF47027">
    <property type="entry name" value="Acyl-CoA binding protein"/>
    <property type="match status" value="1"/>
</dbReference>
<dbReference type="PANTHER" id="PTHR23310">
    <property type="entry name" value="ACYL-COA-BINDING PROTEIN, ACBP"/>
    <property type="match status" value="1"/>
</dbReference>
<dbReference type="Gene3D" id="1.20.80.10">
    <property type="match status" value="1"/>
</dbReference>
<gene>
    <name evidence="4" type="ORF">LAQU0_S06e04038g</name>
</gene>
<protein>
    <submittedName>
        <fullName evidence="4">LAQU0S06e04038g1_1</fullName>
    </submittedName>
</protein>
<evidence type="ECO:0000313" key="4">
    <source>
        <dbReference type="EMBL" id="CUS22700.1"/>
    </source>
</evidence>
<dbReference type="AlphaFoldDB" id="A0A0P1KUA9"/>
<dbReference type="FunFam" id="1.20.80.10:FF:000010">
    <property type="entry name" value="Acyl-CoA-binding domain-containing protein 5"/>
    <property type="match status" value="1"/>
</dbReference>
<dbReference type="PROSITE" id="PS00880">
    <property type="entry name" value="ACB_1"/>
    <property type="match status" value="1"/>
</dbReference>
<dbReference type="GO" id="GO:0006631">
    <property type="term" value="P:fatty acid metabolic process"/>
    <property type="evidence" value="ECO:0007669"/>
    <property type="project" value="TreeGrafter"/>
</dbReference>
<dbReference type="InterPro" id="IPR022408">
    <property type="entry name" value="Acyl-CoA-binding_prot_CS"/>
</dbReference>
<organism evidence="4 5">
    <name type="scientific">Lachancea quebecensis</name>
    <dbReference type="NCBI Taxonomy" id="1654605"/>
    <lineage>
        <taxon>Eukaryota</taxon>
        <taxon>Fungi</taxon>
        <taxon>Dikarya</taxon>
        <taxon>Ascomycota</taxon>
        <taxon>Saccharomycotina</taxon>
        <taxon>Saccharomycetes</taxon>
        <taxon>Saccharomycetales</taxon>
        <taxon>Saccharomycetaceae</taxon>
        <taxon>Lachancea</taxon>
    </lineage>
</organism>
<evidence type="ECO:0000256" key="1">
    <source>
        <dbReference type="ARBA" id="ARBA00005567"/>
    </source>
</evidence>
<dbReference type="InterPro" id="IPR035984">
    <property type="entry name" value="Acyl-CoA-binding_sf"/>
</dbReference>
<keyword evidence="2" id="KW-0446">Lipid-binding</keyword>
<dbReference type="GO" id="GO:0000062">
    <property type="term" value="F:fatty-acyl-CoA binding"/>
    <property type="evidence" value="ECO:0007669"/>
    <property type="project" value="InterPro"/>
</dbReference>
<reference evidence="5" key="1">
    <citation type="submission" date="2015-10" db="EMBL/GenBank/DDBJ databases">
        <authorList>
            <person name="Devillers H."/>
        </authorList>
    </citation>
    <scope>NUCLEOTIDE SEQUENCE [LARGE SCALE GENOMIC DNA]</scope>
</reference>
<dbReference type="PANTHER" id="PTHR23310:SF62">
    <property type="entry name" value="ACYL-COA BINDING PROTEIN 1, ISOFORM A"/>
    <property type="match status" value="1"/>
</dbReference>